<protein>
    <submittedName>
        <fullName evidence="2">Uncharacterized protein</fullName>
    </submittedName>
</protein>
<name>A0A6C0BN56_9ZZZZ</name>
<feature type="compositionally biased region" description="Basic and acidic residues" evidence="1">
    <location>
        <begin position="23"/>
        <end position="34"/>
    </location>
</feature>
<feature type="region of interest" description="Disordered" evidence="1">
    <location>
        <begin position="14"/>
        <end position="34"/>
    </location>
</feature>
<dbReference type="EMBL" id="MN739210">
    <property type="protein sequence ID" value="QHS93845.1"/>
    <property type="molecule type" value="Genomic_DNA"/>
</dbReference>
<organism evidence="2">
    <name type="scientific">viral metagenome</name>
    <dbReference type="NCBI Taxonomy" id="1070528"/>
    <lineage>
        <taxon>unclassified sequences</taxon>
        <taxon>metagenomes</taxon>
        <taxon>organismal metagenomes</taxon>
    </lineage>
</organism>
<dbReference type="AlphaFoldDB" id="A0A6C0BN56"/>
<reference evidence="2" key="1">
    <citation type="journal article" date="2020" name="Nature">
        <title>Giant virus diversity and host interactions through global metagenomics.</title>
        <authorList>
            <person name="Schulz F."/>
            <person name="Roux S."/>
            <person name="Paez-Espino D."/>
            <person name="Jungbluth S."/>
            <person name="Walsh D.A."/>
            <person name="Denef V.J."/>
            <person name="McMahon K.D."/>
            <person name="Konstantinidis K.T."/>
            <person name="Eloe-Fadrosh E.A."/>
            <person name="Kyrpides N.C."/>
            <person name="Woyke T."/>
        </authorList>
    </citation>
    <scope>NUCLEOTIDE SEQUENCE</scope>
    <source>
        <strain evidence="2">GVMAG-M-3300018080-19</strain>
    </source>
</reference>
<accession>A0A6C0BN56</accession>
<evidence type="ECO:0000256" key="1">
    <source>
        <dbReference type="SAM" id="MobiDB-lite"/>
    </source>
</evidence>
<sequence length="219" mass="23162">MISINGVTIETNGSSISVSSRGSRSELKYTDEGDTRNYGHIGNGRNLDVSSKNVKVSSVGNGCNININRNCNCGSVGNGCNIDVSGEFVCGHVGNGCNIDVNGVVRLGSLGNGCNLEGGSNVYVGSCGRKCNITARGELHFEQEPPRSCRLRAGRGIFVNGEPYEQPPPSEKQTIRINGQEIEVKRGDNISIGGSHIVIGDDGDMNVSQVVSTSSSWFY</sequence>
<proteinExistence type="predicted"/>
<evidence type="ECO:0000313" key="2">
    <source>
        <dbReference type="EMBL" id="QHS93845.1"/>
    </source>
</evidence>